<dbReference type="InterPro" id="IPR005255">
    <property type="entry name" value="PdxA_fam"/>
</dbReference>
<keyword evidence="2 7" id="KW-0479">Metal-binding</keyword>
<dbReference type="EMBL" id="JANIBC010000021">
    <property type="protein sequence ID" value="MCQ8186550.1"/>
    <property type="molecule type" value="Genomic_DNA"/>
</dbReference>
<evidence type="ECO:0000256" key="3">
    <source>
        <dbReference type="ARBA" id="ARBA00022857"/>
    </source>
</evidence>
<dbReference type="RefSeq" id="WP_256620483.1">
    <property type="nucleotide sequence ID" value="NZ_JANIBC010000021.1"/>
</dbReference>
<evidence type="ECO:0000256" key="6">
    <source>
        <dbReference type="ARBA" id="ARBA00023096"/>
    </source>
</evidence>
<name>A0A9X2LB97_9PROT</name>
<dbReference type="GO" id="GO:0008270">
    <property type="term" value="F:zinc ion binding"/>
    <property type="evidence" value="ECO:0007669"/>
    <property type="project" value="UniProtKB-UniRule"/>
</dbReference>
<gene>
    <name evidence="7 8" type="primary">pdxA</name>
    <name evidence="8" type="ORF">NOG11_14300</name>
</gene>
<dbReference type="GO" id="GO:0050897">
    <property type="term" value="F:cobalt ion binding"/>
    <property type="evidence" value="ECO:0007669"/>
    <property type="project" value="UniProtKB-UniRule"/>
</dbReference>
<accession>A0A9X2LB97</accession>
<dbReference type="NCBIfam" id="TIGR00557">
    <property type="entry name" value="pdxA"/>
    <property type="match status" value="1"/>
</dbReference>
<dbReference type="PANTHER" id="PTHR30004">
    <property type="entry name" value="4-HYDROXYTHREONINE-4-PHOSPHATE DEHYDROGENASE"/>
    <property type="match status" value="1"/>
</dbReference>
<dbReference type="NCBIfam" id="NF003699">
    <property type="entry name" value="PRK05312.1"/>
    <property type="match status" value="1"/>
</dbReference>
<comment type="similarity">
    <text evidence="7">Belongs to the PdxA family.</text>
</comment>
<keyword evidence="1 7" id="KW-0963">Cytoplasm</keyword>
<dbReference type="GO" id="GO:0000287">
    <property type="term" value="F:magnesium ion binding"/>
    <property type="evidence" value="ECO:0007669"/>
    <property type="project" value="UniProtKB-UniRule"/>
</dbReference>
<evidence type="ECO:0000313" key="9">
    <source>
        <dbReference type="Proteomes" id="UP001142610"/>
    </source>
</evidence>
<evidence type="ECO:0000256" key="4">
    <source>
        <dbReference type="ARBA" id="ARBA00023002"/>
    </source>
</evidence>
<comment type="cofactor">
    <cofactor evidence="7">
        <name>Zn(2+)</name>
        <dbReference type="ChEBI" id="CHEBI:29105"/>
    </cofactor>
    <cofactor evidence="7">
        <name>Mg(2+)</name>
        <dbReference type="ChEBI" id="CHEBI:18420"/>
    </cofactor>
    <cofactor evidence="7">
        <name>Co(2+)</name>
        <dbReference type="ChEBI" id="CHEBI:48828"/>
    </cofactor>
    <text evidence="7">Binds 1 divalent metal cation per subunit. Can use ions such as Zn(2+), Mg(2+) or Co(2+).</text>
</comment>
<organism evidence="8 9">
    <name type="scientific">Parvularcula maris</name>
    <dbReference type="NCBI Taxonomy" id="2965077"/>
    <lineage>
        <taxon>Bacteria</taxon>
        <taxon>Pseudomonadati</taxon>
        <taxon>Pseudomonadota</taxon>
        <taxon>Alphaproteobacteria</taxon>
        <taxon>Parvularculales</taxon>
        <taxon>Parvularculaceae</taxon>
        <taxon>Parvularcula</taxon>
    </lineage>
</organism>
<feature type="binding site" evidence="7">
    <location>
        <position position="304"/>
    </location>
    <ligand>
        <name>substrate</name>
    </ligand>
</feature>
<evidence type="ECO:0000256" key="2">
    <source>
        <dbReference type="ARBA" id="ARBA00022723"/>
    </source>
</evidence>
<dbReference type="GO" id="GO:0008615">
    <property type="term" value="P:pyridoxine biosynthetic process"/>
    <property type="evidence" value="ECO:0007669"/>
    <property type="project" value="UniProtKB-UniRule"/>
</dbReference>
<feature type="binding site" evidence="7">
    <location>
        <position position="313"/>
    </location>
    <ligand>
        <name>substrate</name>
    </ligand>
</feature>
<evidence type="ECO:0000256" key="7">
    <source>
        <dbReference type="HAMAP-Rule" id="MF_00536"/>
    </source>
</evidence>
<dbReference type="SUPFAM" id="SSF53659">
    <property type="entry name" value="Isocitrate/Isopropylmalate dehydrogenase-like"/>
    <property type="match status" value="1"/>
</dbReference>
<feature type="binding site" evidence="7">
    <location>
        <position position="148"/>
    </location>
    <ligand>
        <name>substrate</name>
    </ligand>
</feature>
<dbReference type="EC" id="1.1.1.262" evidence="7"/>
<reference evidence="8" key="1">
    <citation type="submission" date="2022-07" db="EMBL/GenBank/DDBJ databases">
        <title>Parvularcula maris sp. nov., an algicidal bacterium isolated from seawater.</title>
        <authorList>
            <person name="Li F."/>
        </authorList>
    </citation>
    <scope>NUCLEOTIDE SEQUENCE</scope>
    <source>
        <strain evidence="8">BGMRC 0090</strain>
    </source>
</reference>
<evidence type="ECO:0000256" key="1">
    <source>
        <dbReference type="ARBA" id="ARBA00022490"/>
    </source>
</evidence>
<evidence type="ECO:0000256" key="5">
    <source>
        <dbReference type="ARBA" id="ARBA00023027"/>
    </source>
</evidence>
<feature type="binding site" evidence="7">
    <location>
        <position position="295"/>
    </location>
    <ligand>
        <name>substrate</name>
    </ligand>
</feature>
<keyword evidence="3 7" id="KW-0521">NADP</keyword>
<dbReference type="GO" id="GO:0042823">
    <property type="term" value="P:pyridoxal phosphate biosynthetic process"/>
    <property type="evidence" value="ECO:0007669"/>
    <property type="project" value="UniProtKB-UniRule"/>
</dbReference>
<feature type="binding site" evidence="7">
    <location>
        <position position="149"/>
    </location>
    <ligand>
        <name>substrate</name>
    </ligand>
</feature>
<keyword evidence="7" id="KW-0862">Zinc</keyword>
<dbReference type="PANTHER" id="PTHR30004:SF6">
    <property type="entry name" value="D-THREONATE 4-PHOSPHATE DEHYDROGENASE"/>
    <property type="match status" value="1"/>
</dbReference>
<keyword evidence="5 7" id="KW-0520">NAD</keyword>
<comment type="function">
    <text evidence="7">Catalyzes the NAD(P)-dependent oxidation of 4-(phosphooxy)-L-threonine (HTP) into 2-amino-3-oxo-4-(phosphooxy)butyric acid which spontaneously decarboxylates to form 3-amino-2-oxopropyl phosphate (AHAP).</text>
</comment>
<dbReference type="AlphaFoldDB" id="A0A9X2LB97"/>
<comment type="subunit">
    <text evidence="7">Homodimer.</text>
</comment>
<keyword evidence="7" id="KW-0170">Cobalt</keyword>
<comment type="pathway">
    <text evidence="7">Cofactor biosynthesis; pyridoxine 5'-phosphate biosynthesis; pyridoxine 5'-phosphate from D-erythrose 4-phosphate: step 4/5.</text>
</comment>
<dbReference type="Proteomes" id="UP001142610">
    <property type="component" value="Unassembled WGS sequence"/>
</dbReference>
<evidence type="ECO:0000313" key="8">
    <source>
        <dbReference type="EMBL" id="MCQ8186550.1"/>
    </source>
</evidence>
<dbReference type="GO" id="GO:0005737">
    <property type="term" value="C:cytoplasm"/>
    <property type="evidence" value="ECO:0007669"/>
    <property type="project" value="UniProtKB-SubCell"/>
</dbReference>
<keyword evidence="9" id="KW-1185">Reference proteome</keyword>
<comment type="subcellular location">
    <subcellularLocation>
        <location evidence="7">Cytoplasm</location>
    </subcellularLocation>
</comment>
<comment type="miscellaneous">
    <text evidence="7">The active site is located at the dimer interface.</text>
</comment>
<dbReference type="GO" id="GO:0051287">
    <property type="term" value="F:NAD binding"/>
    <property type="evidence" value="ECO:0007669"/>
    <property type="project" value="InterPro"/>
</dbReference>
<feature type="binding site" evidence="7">
    <location>
        <position position="187"/>
    </location>
    <ligand>
        <name>a divalent metal cation</name>
        <dbReference type="ChEBI" id="CHEBI:60240"/>
        <note>ligand shared between dimeric partners</note>
    </ligand>
</feature>
<dbReference type="Gene3D" id="3.40.718.10">
    <property type="entry name" value="Isopropylmalate Dehydrogenase"/>
    <property type="match status" value="1"/>
</dbReference>
<protein>
    <recommendedName>
        <fullName evidence="7">4-hydroxythreonine-4-phosphate dehydrogenase</fullName>
        <ecNumber evidence="7">1.1.1.262</ecNumber>
    </recommendedName>
    <alternativeName>
        <fullName evidence="7">4-(phosphohydroxy)-L-threonine dehydrogenase</fullName>
    </alternativeName>
</protein>
<keyword evidence="6 7" id="KW-0664">Pyridoxine biosynthesis</keyword>
<dbReference type="Pfam" id="PF04166">
    <property type="entry name" value="PdxA"/>
    <property type="match status" value="1"/>
</dbReference>
<keyword evidence="7" id="KW-0460">Magnesium</keyword>
<feature type="binding site" evidence="7">
    <location>
        <position position="287"/>
    </location>
    <ligand>
        <name>a divalent metal cation</name>
        <dbReference type="ChEBI" id="CHEBI:60240"/>
        <note>ligand shared between dimeric partners</note>
    </ligand>
</feature>
<proteinExistence type="inferred from homology"/>
<keyword evidence="4 7" id="KW-0560">Oxidoreductase</keyword>
<comment type="caution">
    <text evidence="8">The sequence shown here is derived from an EMBL/GenBank/DDBJ whole genome shotgun (WGS) entry which is preliminary data.</text>
</comment>
<dbReference type="InterPro" id="IPR037510">
    <property type="entry name" value="PdxA"/>
</dbReference>
<feature type="binding site" evidence="7">
    <location>
        <position position="232"/>
    </location>
    <ligand>
        <name>a divalent metal cation</name>
        <dbReference type="ChEBI" id="CHEBI:60240"/>
        <note>ligand shared between dimeric partners</note>
    </ligand>
</feature>
<comment type="catalytic activity">
    <reaction evidence="7">
        <text>4-(phosphooxy)-L-threonine + NAD(+) = 3-amino-2-oxopropyl phosphate + CO2 + NADH</text>
        <dbReference type="Rhea" id="RHEA:32275"/>
        <dbReference type="ChEBI" id="CHEBI:16526"/>
        <dbReference type="ChEBI" id="CHEBI:57279"/>
        <dbReference type="ChEBI" id="CHEBI:57540"/>
        <dbReference type="ChEBI" id="CHEBI:57945"/>
        <dbReference type="ChEBI" id="CHEBI:58452"/>
        <dbReference type="EC" id="1.1.1.262"/>
    </reaction>
</comment>
<sequence>MAVRGGLPLAVSMGEPAGIGTEILFKIYEALRTPDRQGPAFFLIDDPARVAKLARSASLPFQITTITAPAEAASAFKEGLPVLQVAGHGLTALMDAEPGKPSAATAPFVIASIGQAVRHTMKGEAGAVVTLPIQKSVLQEADFPHPGHTEYLEALGREYLPAEEAANARAVMMLAAGSFRTVPATVHQPLSQVPAALSTEKIVAKAQVLAADLQSRLGVARPRIAVSGLNPHAGEDGHLGTEEKDVIVPAIEALRAQGIDAFGPFPADTMFHEEARRAYDAALCMYHDQALIPIKTLAFHDAVNVTLGLPFIRTSPDHGTGLDIAGKGVARPDSTFAAMRMAAQMAAIEQRQQTS</sequence>
<dbReference type="GO" id="GO:0050570">
    <property type="term" value="F:4-hydroxythreonine-4-phosphate dehydrogenase activity"/>
    <property type="evidence" value="ECO:0007669"/>
    <property type="project" value="UniProtKB-UniRule"/>
</dbReference>
<dbReference type="HAMAP" id="MF_00536">
    <property type="entry name" value="PdxA"/>
    <property type="match status" value="1"/>
</dbReference>